<keyword evidence="2" id="KW-1185">Reference proteome</keyword>
<organism evidence="1 2">
    <name type="scientific">Mycobacterium phage Bipper</name>
    <dbReference type="NCBI Taxonomy" id="1805457"/>
    <lineage>
        <taxon>Viruses</taxon>
        <taxon>Duplodnaviria</taxon>
        <taxon>Heunggongvirae</taxon>
        <taxon>Uroviricota</taxon>
        <taxon>Caudoviricetes</taxon>
        <taxon>Bippervirus</taxon>
        <taxon>Bippervirus bipper</taxon>
    </lineage>
</organism>
<protein>
    <submittedName>
        <fullName evidence="1">Uncharacterized protein</fullName>
    </submittedName>
</protein>
<dbReference type="GeneID" id="29125790"/>
<dbReference type="KEGG" id="vg:29125790"/>
<sequence>MSYHVLVVQSVSEVVEVPDGEAQTVEQAIDYAVGMADVPNISNEFDADGDPRAIKVTADDGTILWEDK</sequence>
<gene>
    <name evidence="1" type="primary">69</name>
    <name evidence="1" type="ORF">SEA_BIPPER_69</name>
</gene>
<evidence type="ECO:0000313" key="2">
    <source>
        <dbReference type="Proteomes" id="UP000201826"/>
    </source>
</evidence>
<evidence type="ECO:0000313" key="1">
    <source>
        <dbReference type="EMBL" id="AMQ67004.1"/>
    </source>
</evidence>
<dbReference type="Proteomes" id="UP000201826">
    <property type="component" value="Segment"/>
</dbReference>
<dbReference type="RefSeq" id="YP_009303216.1">
    <property type="nucleotide sequence ID" value="NC_031253.1"/>
</dbReference>
<name>A0A142F2J7_9CAUD</name>
<proteinExistence type="predicted"/>
<reference evidence="2" key="1">
    <citation type="submission" date="2016-02" db="EMBL/GenBank/DDBJ databases">
        <authorList>
            <person name="Isern S."/>
            <person name="Barcellona C.M."/>
            <person name="Dozier K.D."/>
            <person name="Faust J.M."/>
            <person name="Fedrick A.J."/>
            <person name="Gagliardi L.E."/>
            <person name="Gatt S.M."/>
            <person name="Gleason P.S."/>
            <person name="Gomez E.A."/>
            <person name="Hoffman A.M."/>
            <person name="Jenkins M."/>
            <person name="Jones M.J."/>
            <person name="Lang J.F."/>
            <person name="Lequay S.M."/>
            <person name="Mars P.J."/>
            <person name="Mtchedlidze N."/>
            <person name="Osking Z.B."/>
            <person name="Paul L.M."/>
            <person name="Pica A.N."/>
            <person name="Robison M.D."/>
            <person name="Rodriguez D."/>
            <person name="Rosales K.A."/>
            <person name="Saravis L.E."/>
            <person name="Sisson B.M."/>
            <person name="Tan A.L."/>
            <person name="Voltaire R."/>
            <person name="Michael S.F."/>
            <person name="Warner M.H."/>
            <person name="Bradley K.W."/>
            <person name="Asai D.J."/>
            <person name="Bowman C.A."/>
            <person name="Russell D.A."/>
            <person name="Pope W.H."/>
            <person name="Jacobs-Sera D."/>
            <person name="Hendrix R.W."/>
            <person name="Hatfull G.F."/>
        </authorList>
    </citation>
    <scope>NUCLEOTIDE SEQUENCE [LARGE SCALE GENOMIC DNA]</scope>
</reference>
<dbReference type="EMBL" id="KU728633">
    <property type="protein sequence ID" value="AMQ67004.1"/>
    <property type="molecule type" value="Genomic_DNA"/>
</dbReference>
<accession>A0A142F2J7</accession>